<name>A0A8D5G5G8_9PROT</name>
<dbReference type="Pfam" id="PF04351">
    <property type="entry name" value="PilP"/>
    <property type="match status" value="1"/>
</dbReference>
<dbReference type="EMBL" id="AP024110">
    <property type="protein sequence ID" value="BCM26070.1"/>
    <property type="molecule type" value="Genomic_DNA"/>
</dbReference>
<dbReference type="AlphaFoldDB" id="A0A8D5G5G8"/>
<accession>A0A8D5G5G8</accession>
<dbReference type="InterPro" id="IPR007446">
    <property type="entry name" value="PilP"/>
</dbReference>
<protein>
    <submittedName>
        <fullName evidence="1">Pilus biosynthesis protein PilP</fullName>
    </submittedName>
</protein>
<dbReference type="Proteomes" id="UP000826722">
    <property type="component" value="Chromosome"/>
</dbReference>
<dbReference type="KEGG" id="mpau:ZMTM_23290"/>
<proteinExistence type="predicted"/>
<dbReference type="PIRSF" id="PIRSF016481">
    <property type="entry name" value="Pilus_assembly_PilP"/>
    <property type="match status" value="1"/>
</dbReference>
<reference evidence="1" key="1">
    <citation type="journal article" date="2021" name="Arch. Microbiol.">
        <title>Methyloradius palustris gen. nov., sp. nov., a methanol-oxidizing bacterium isolated from snow.</title>
        <authorList>
            <person name="Miyadera T."/>
            <person name="Kojima H."/>
            <person name="Fukui M."/>
        </authorList>
    </citation>
    <scope>NUCLEOTIDE SEQUENCE</scope>
    <source>
        <strain evidence="1">Zm11</strain>
    </source>
</reference>
<organism evidence="1 2">
    <name type="scientific">Methyloradius palustris</name>
    <dbReference type="NCBI Taxonomy" id="2778876"/>
    <lineage>
        <taxon>Bacteria</taxon>
        <taxon>Pseudomonadati</taxon>
        <taxon>Pseudomonadota</taxon>
        <taxon>Betaproteobacteria</taxon>
        <taxon>Nitrosomonadales</taxon>
        <taxon>Methylophilaceae</taxon>
        <taxon>Methyloradius</taxon>
    </lineage>
</organism>
<dbReference type="RefSeq" id="WP_221764093.1">
    <property type="nucleotide sequence ID" value="NZ_AP024110.1"/>
</dbReference>
<keyword evidence="2" id="KW-1185">Reference proteome</keyword>
<dbReference type="Gene3D" id="2.30.30.830">
    <property type="match status" value="1"/>
</dbReference>
<evidence type="ECO:0000313" key="1">
    <source>
        <dbReference type="EMBL" id="BCM26070.1"/>
    </source>
</evidence>
<evidence type="ECO:0000313" key="2">
    <source>
        <dbReference type="Proteomes" id="UP000826722"/>
    </source>
</evidence>
<sequence length="181" mass="19931">MTILNDYNKKLNLSAGSMLITVCVFLLISCGSNQGDDLDQFMSTAANDMQPKIDPIPEVKPYTATEFNADGQLNDPFKARKAKNSSTGGIQPNLVRPKEPLEAYPLESLKYVGLLAKQKLTYALIKTPDGNIQQVKIGNYLGQNFGIVTEISDNAVMIKEIVQDDLTGDWTDRTSSINLQE</sequence>
<gene>
    <name evidence="1" type="primary">pilP</name>
    <name evidence="1" type="ORF">ZMTM_23290</name>
</gene>